<dbReference type="InterPro" id="IPR002181">
    <property type="entry name" value="Fibrinogen_a/b/g_C_dom"/>
</dbReference>
<evidence type="ECO:0000256" key="1">
    <source>
        <dbReference type="SAM" id="SignalP"/>
    </source>
</evidence>
<organism evidence="3 4">
    <name type="scientific">Mytilus edulis</name>
    <name type="common">Blue mussel</name>
    <dbReference type="NCBI Taxonomy" id="6550"/>
    <lineage>
        <taxon>Eukaryota</taxon>
        <taxon>Metazoa</taxon>
        <taxon>Spiralia</taxon>
        <taxon>Lophotrochozoa</taxon>
        <taxon>Mollusca</taxon>
        <taxon>Bivalvia</taxon>
        <taxon>Autobranchia</taxon>
        <taxon>Pteriomorphia</taxon>
        <taxon>Mytilida</taxon>
        <taxon>Mytiloidea</taxon>
        <taxon>Mytilidae</taxon>
        <taxon>Mytilinae</taxon>
        <taxon>Mytilus</taxon>
    </lineage>
</organism>
<evidence type="ECO:0000259" key="2">
    <source>
        <dbReference type="PROSITE" id="PS51406"/>
    </source>
</evidence>
<dbReference type="EMBL" id="CAJPWZ010002469">
    <property type="protein sequence ID" value="CAG2238662.1"/>
    <property type="molecule type" value="Genomic_DNA"/>
</dbReference>
<keyword evidence="1" id="KW-0732">Signal</keyword>
<dbReference type="SMART" id="SM00186">
    <property type="entry name" value="FBG"/>
    <property type="match status" value="1"/>
</dbReference>
<accession>A0A8S3U443</accession>
<dbReference type="PANTHER" id="PTHR19143">
    <property type="entry name" value="FIBRINOGEN/TENASCIN/ANGIOPOEITIN"/>
    <property type="match status" value="1"/>
</dbReference>
<dbReference type="OrthoDB" id="6112376at2759"/>
<dbReference type="SUPFAM" id="SSF56496">
    <property type="entry name" value="Fibrinogen C-terminal domain-like"/>
    <property type="match status" value="1"/>
</dbReference>
<gene>
    <name evidence="3" type="ORF">MEDL_51055</name>
</gene>
<dbReference type="InterPro" id="IPR036056">
    <property type="entry name" value="Fibrinogen-like_C"/>
</dbReference>
<dbReference type="PROSITE" id="PS51406">
    <property type="entry name" value="FIBRINOGEN_C_2"/>
    <property type="match status" value="1"/>
</dbReference>
<feature type="signal peptide" evidence="1">
    <location>
        <begin position="1"/>
        <end position="24"/>
    </location>
</feature>
<dbReference type="InterPro" id="IPR014716">
    <property type="entry name" value="Fibrinogen_a/b/g_C_1"/>
</dbReference>
<reference evidence="3" key="1">
    <citation type="submission" date="2021-03" db="EMBL/GenBank/DDBJ databases">
        <authorList>
            <person name="Bekaert M."/>
        </authorList>
    </citation>
    <scope>NUCLEOTIDE SEQUENCE</scope>
</reference>
<feature type="domain" description="Fibrinogen C-terminal" evidence="2">
    <location>
        <begin position="235"/>
        <end position="437"/>
    </location>
</feature>
<sequence>MKVTGKLMSFVFMIKLLTINIIEGKPCTETGSKCKQVRMPLISNNLQAPLVAELDITSMNNHLKSYIDDDIKSTFSDDVMDMVKHEQDQLKTSMLDDYSSKLNESMEEYDKKLSKIVQNFEDKQENIQHDIIKVYKNLSESESNFNTKITDLLSGFEHRQESLKLAMLSEYLSNLQKSQENNNNKINDLASDLKSEFANLSQKLEGKIASYIQIQKKELEEWRINRTESLNDTDSHQERKNKDCTDIEKTSDQMLKSGVYKIYPDGEQSVQAYCDMSTDSGGWTVIQKRFDGSVDFNQNWLECENGFGNINGEFWFGNKYVHTLTTSGKYELRIDMVDRRNNKRYAVYKRFSIGDAASKRLTVDDYSGNAVDGLRNHNGHKFSAKDQDNDISDRHCASYNQGPWWYYDCYYANLNTPFGMMYWSGYILRSVMMIRKI</sequence>
<dbReference type="CDD" id="cd00087">
    <property type="entry name" value="FReD"/>
    <property type="match status" value="1"/>
</dbReference>
<protein>
    <recommendedName>
        <fullName evidence="2">Fibrinogen C-terminal domain-containing protein</fullName>
    </recommendedName>
</protein>
<proteinExistence type="predicted"/>
<dbReference type="PANTHER" id="PTHR19143:SF394">
    <property type="entry name" value="ANGIOPOIETIN-RELATED PROTEIN 3-LIKE"/>
    <property type="match status" value="1"/>
</dbReference>
<dbReference type="AlphaFoldDB" id="A0A8S3U443"/>
<dbReference type="NCBIfam" id="NF040941">
    <property type="entry name" value="GGGWT_bact"/>
    <property type="match status" value="1"/>
</dbReference>
<dbReference type="InterPro" id="IPR050373">
    <property type="entry name" value="Fibrinogen_C-term_domain"/>
</dbReference>
<evidence type="ECO:0000313" key="3">
    <source>
        <dbReference type="EMBL" id="CAG2238662.1"/>
    </source>
</evidence>
<dbReference type="Proteomes" id="UP000683360">
    <property type="component" value="Unassembled WGS sequence"/>
</dbReference>
<comment type="caution">
    <text evidence="3">The sequence shown here is derived from an EMBL/GenBank/DDBJ whole genome shotgun (WGS) entry which is preliminary data.</text>
</comment>
<dbReference type="Pfam" id="PF00147">
    <property type="entry name" value="Fibrinogen_C"/>
    <property type="match status" value="1"/>
</dbReference>
<name>A0A8S3U443_MYTED</name>
<feature type="chain" id="PRO_5035847691" description="Fibrinogen C-terminal domain-containing protein" evidence="1">
    <location>
        <begin position="25"/>
        <end position="437"/>
    </location>
</feature>
<keyword evidence="4" id="KW-1185">Reference proteome</keyword>
<dbReference type="Gene3D" id="3.90.215.10">
    <property type="entry name" value="Gamma Fibrinogen, chain A, domain 1"/>
    <property type="match status" value="1"/>
</dbReference>
<evidence type="ECO:0000313" key="4">
    <source>
        <dbReference type="Proteomes" id="UP000683360"/>
    </source>
</evidence>
<dbReference type="GO" id="GO:0005615">
    <property type="term" value="C:extracellular space"/>
    <property type="evidence" value="ECO:0007669"/>
    <property type="project" value="TreeGrafter"/>
</dbReference>